<dbReference type="OrthoDB" id="415023at2759"/>
<protein>
    <recommendedName>
        <fullName evidence="3">ubiquitinyl hydrolase 1</fullName>
        <ecNumber evidence="3">3.4.19.12</ecNumber>
    </recommendedName>
</protein>
<evidence type="ECO:0000256" key="6">
    <source>
        <dbReference type="SAM" id="Phobius"/>
    </source>
</evidence>
<organism evidence="8 9">
    <name type="scientific">Olea europaea subsp. europaea</name>
    <dbReference type="NCBI Taxonomy" id="158383"/>
    <lineage>
        <taxon>Eukaryota</taxon>
        <taxon>Viridiplantae</taxon>
        <taxon>Streptophyta</taxon>
        <taxon>Embryophyta</taxon>
        <taxon>Tracheophyta</taxon>
        <taxon>Spermatophyta</taxon>
        <taxon>Magnoliopsida</taxon>
        <taxon>eudicotyledons</taxon>
        <taxon>Gunneridae</taxon>
        <taxon>Pentapetalae</taxon>
        <taxon>asterids</taxon>
        <taxon>lamiids</taxon>
        <taxon>Lamiales</taxon>
        <taxon>Oleaceae</taxon>
        <taxon>Oleeae</taxon>
        <taxon>Olea</taxon>
    </lineage>
</organism>
<sequence length="368" mass="42976">MTTHQFDPDIVRWGHHLIDCSPMRGGSPKIITCYDMDMSRIYYVEEGYCDTTESVVENDEVIAHALQEELARLRTTEESRFTCAEDQDQQESVFSQDWSDTSRRQFYYGYNSNQESTLDRELGRRLNEMIPVPHVPKINGEIPSADDAMSDHERMLARLELYDLVEREISGDGNCQFRSLSDQIYRTPKHHKLVREQVLYQLMSYRELYENYVPMAYDDYLKKMSKTGEWGDHVTLQAAADTYGVKIFVITSFRDTCYIEILPNTLKSNRMIFLSFWAEVHYNSIYPREEYLRGGNADEGKGSFTSKRRERVSLVESESKGTSYMEYSEGNGRLIGWIQFVFLNIASVLQNFLYWGARKRRSGGKPDY</sequence>
<comment type="caution">
    <text evidence="8">The sequence shown here is derived from an EMBL/GenBank/DDBJ whole genome shotgun (WGS) entry which is preliminary data.</text>
</comment>
<feature type="domain" description="OTU" evidence="7">
    <location>
        <begin position="164"/>
        <end position="288"/>
    </location>
</feature>
<comment type="catalytic activity">
    <reaction evidence="1">
        <text>Thiol-dependent hydrolysis of ester, thioester, amide, peptide and isopeptide bonds formed by the C-terminal Gly of ubiquitin (a 76-residue protein attached to proteins as an intracellular targeting signal).</text>
        <dbReference type="EC" id="3.4.19.12"/>
    </reaction>
</comment>
<name>A0A8S0S908_OLEEU</name>
<keyword evidence="9" id="KW-1185">Reference proteome</keyword>
<keyword evidence="4" id="KW-0833">Ubl conjugation pathway</keyword>
<dbReference type="AlphaFoldDB" id="A0A8S0S908"/>
<dbReference type="SUPFAM" id="SSF54001">
    <property type="entry name" value="Cysteine proteinases"/>
    <property type="match status" value="1"/>
</dbReference>
<dbReference type="Pfam" id="PF02338">
    <property type="entry name" value="OTU"/>
    <property type="match status" value="1"/>
</dbReference>
<dbReference type="Gene3D" id="3.90.70.80">
    <property type="match status" value="1"/>
</dbReference>
<evidence type="ECO:0000256" key="1">
    <source>
        <dbReference type="ARBA" id="ARBA00000707"/>
    </source>
</evidence>
<keyword evidence="6" id="KW-0472">Membrane</keyword>
<dbReference type="GO" id="GO:0004843">
    <property type="term" value="F:cysteine-type deubiquitinase activity"/>
    <property type="evidence" value="ECO:0007669"/>
    <property type="project" value="UniProtKB-EC"/>
</dbReference>
<keyword evidence="6" id="KW-0812">Transmembrane</keyword>
<evidence type="ECO:0000259" key="7">
    <source>
        <dbReference type="PROSITE" id="PS50802"/>
    </source>
</evidence>
<proteinExistence type="inferred from homology"/>
<dbReference type="FunFam" id="3.90.70.80:FF:000001">
    <property type="entry name" value="OTU domain-containing protein"/>
    <property type="match status" value="1"/>
</dbReference>
<evidence type="ECO:0000256" key="5">
    <source>
        <dbReference type="ARBA" id="ARBA00022801"/>
    </source>
</evidence>
<evidence type="ECO:0000313" key="8">
    <source>
        <dbReference type="EMBL" id="CAA2987984.1"/>
    </source>
</evidence>
<dbReference type="EMBL" id="CACTIH010003960">
    <property type="protein sequence ID" value="CAA2987984.1"/>
    <property type="molecule type" value="Genomic_DNA"/>
</dbReference>
<gene>
    <name evidence="8" type="ORF">OLEA9_A067151</name>
</gene>
<dbReference type="InterPro" id="IPR038765">
    <property type="entry name" value="Papain-like_cys_pep_sf"/>
</dbReference>
<dbReference type="EC" id="3.4.19.12" evidence="3"/>
<dbReference type="GO" id="GO:0016579">
    <property type="term" value="P:protein deubiquitination"/>
    <property type="evidence" value="ECO:0007669"/>
    <property type="project" value="TreeGrafter"/>
</dbReference>
<feature type="transmembrane region" description="Helical" evidence="6">
    <location>
        <begin position="334"/>
        <end position="355"/>
    </location>
</feature>
<evidence type="ECO:0000256" key="2">
    <source>
        <dbReference type="ARBA" id="ARBA00010407"/>
    </source>
</evidence>
<dbReference type="PROSITE" id="PS50802">
    <property type="entry name" value="OTU"/>
    <property type="match status" value="1"/>
</dbReference>
<dbReference type="CDD" id="cd22751">
    <property type="entry name" value="OTU_plant_OTU9-like"/>
    <property type="match status" value="1"/>
</dbReference>
<dbReference type="Proteomes" id="UP000594638">
    <property type="component" value="Unassembled WGS sequence"/>
</dbReference>
<accession>A0A8S0S908</accession>
<evidence type="ECO:0000256" key="4">
    <source>
        <dbReference type="ARBA" id="ARBA00022786"/>
    </source>
</evidence>
<dbReference type="PANTHER" id="PTHR12419:SF90">
    <property type="entry name" value="OS02G0819500 PROTEIN"/>
    <property type="match status" value="1"/>
</dbReference>
<keyword evidence="5" id="KW-0378">Hydrolase</keyword>
<keyword evidence="6" id="KW-1133">Transmembrane helix</keyword>
<dbReference type="InterPro" id="IPR003323">
    <property type="entry name" value="OTU_dom"/>
</dbReference>
<dbReference type="Gramene" id="OE9A067151T4">
    <property type="protein sequence ID" value="OE9A067151C4"/>
    <property type="gene ID" value="OE9A067151"/>
</dbReference>
<reference evidence="8 9" key="1">
    <citation type="submission" date="2019-12" db="EMBL/GenBank/DDBJ databases">
        <authorList>
            <person name="Alioto T."/>
            <person name="Alioto T."/>
            <person name="Gomez Garrido J."/>
        </authorList>
    </citation>
    <scope>NUCLEOTIDE SEQUENCE [LARGE SCALE GENOMIC DNA]</scope>
</reference>
<evidence type="ECO:0000313" key="9">
    <source>
        <dbReference type="Proteomes" id="UP000594638"/>
    </source>
</evidence>
<evidence type="ECO:0000256" key="3">
    <source>
        <dbReference type="ARBA" id="ARBA00012759"/>
    </source>
</evidence>
<dbReference type="InterPro" id="IPR050704">
    <property type="entry name" value="Peptidase_C85-like"/>
</dbReference>
<comment type="similarity">
    <text evidence="2">Belongs to the peptidase C85 family.</text>
</comment>
<dbReference type="PANTHER" id="PTHR12419">
    <property type="entry name" value="OTU DOMAIN CONTAINING PROTEIN"/>
    <property type="match status" value="1"/>
</dbReference>